<evidence type="ECO:0000256" key="2">
    <source>
        <dbReference type="ARBA" id="ARBA00022963"/>
    </source>
</evidence>
<evidence type="ECO:0000259" key="5">
    <source>
        <dbReference type="PROSITE" id="PS51635"/>
    </source>
</evidence>
<dbReference type="PANTHER" id="PTHR14226">
    <property type="entry name" value="NEUROPATHY TARGET ESTERASE/SWISS CHEESE D.MELANOGASTER"/>
    <property type="match status" value="1"/>
</dbReference>
<name>A0A1T4JV29_9FIRM</name>
<evidence type="ECO:0000313" key="7">
    <source>
        <dbReference type="Proteomes" id="UP000243297"/>
    </source>
</evidence>
<accession>A0A1T4JV29</accession>
<keyword evidence="2 4" id="KW-0442">Lipid degradation</keyword>
<keyword evidence="3 4" id="KW-0443">Lipid metabolism</keyword>
<dbReference type="InterPro" id="IPR037483">
    <property type="entry name" value="YjjU-like"/>
</dbReference>
<feature type="short sequence motif" description="GXSXG" evidence="4">
    <location>
        <begin position="37"/>
        <end position="41"/>
    </location>
</feature>
<dbReference type="CDD" id="cd07208">
    <property type="entry name" value="Pat_hypo_Ecoli_yjju_like"/>
    <property type="match status" value="1"/>
</dbReference>
<evidence type="ECO:0000256" key="4">
    <source>
        <dbReference type="PROSITE-ProRule" id="PRU01161"/>
    </source>
</evidence>
<protein>
    <submittedName>
        <fullName evidence="6">Predicted phospholipase, patatin/cPLA2 family</fullName>
    </submittedName>
</protein>
<dbReference type="EMBL" id="FUWY01000001">
    <property type="protein sequence ID" value="SJZ34008.1"/>
    <property type="molecule type" value="Genomic_DNA"/>
</dbReference>
<dbReference type="GO" id="GO:0016042">
    <property type="term" value="P:lipid catabolic process"/>
    <property type="evidence" value="ECO:0007669"/>
    <property type="project" value="UniProtKB-UniRule"/>
</dbReference>
<evidence type="ECO:0000313" key="6">
    <source>
        <dbReference type="EMBL" id="SJZ34008.1"/>
    </source>
</evidence>
<dbReference type="Gene3D" id="3.40.1090.10">
    <property type="entry name" value="Cytosolic phospholipase A2 catalytic domain"/>
    <property type="match status" value="2"/>
</dbReference>
<feature type="short sequence motif" description="DGA/G" evidence="4">
    <location>
        <begin position="159"/>
        <end position="161"/>
    </location>
</feature>
<reference evidence="7" key="1">
    <citation type="submission" date="2017-02" db="EMBL/GenBank/DDBJ databases">
        <authorList>
            <person name="Varghese N."/>
            <person name="Submissions S."/>
        </authorList>
    </citation>
    <scope>NUCLEOTIDE SEQUENCE [LARGE SCALE GENOMIC DNA]</scope>
    <source>
        <strain evidence="7">ATCC 25662</strain>
    </source>
</reference>
<dbReference type="InterPro" id="IPR045943">
    <property type="entry name" value="DUF6363"/>
</dbReference>
<dbReference type="Pfam" id="PF01734">
    <property type="entry name" value="Patatin"/>
    <property type="match status" value="1"/>
</dbReference>
<dbReference type="GO" id="GO:0016787">
    <property type="term" value="F:hydrolase activity"/>
    <property type="evidence" value="ECO:0007669"/>
    <property type="project" value="UniProtKB-UniRule"/>
</dbReference>
<feature type="short sequence motif" description="GXGXXG" evidence="4">
    <location>
        <begin position="10"/>
        <end position="15"/>
    </location>
</feature>
<feature type="domain" description="PNPLA" evidence="5">
    <location>
        <begin position="6"/>
        <end position="172"/>
    </location>
</feature>
<keyword evidence="7" id="KW-1185">Reference proteome</keyword>
<dbReference type="RefSeq" id="WP_159443663.1">
    <property type="nucleotide sequence ID" value="NZ_FUWY01000001.1"/>
</dbReference>
<keyword evidence="1 4" id="KW-0378">Hydrolase</keyword>
<dbReference type="Pfam" id="PF19890">
    <property type="entry name" value="DUF6363"/>
    <property type="match status" value="1"/>
</dbReference>
<feature type="active site" description="Proton acceptor" evidence="4">
    <location>
        <position position="159"/>
    </location>
</feature>
<sequence>MSKYGLVLEGGGMRGAYTAGALAWLVDNNIEFDYGVGISAGAVNLCSYLLKSKEYLHDITVKYTSDKKNVGLIPLLKEHRYVGYDYMFDHLLRDEVKYDTSPIKDKNMPMEFGVYDMNQEKTIFFNAQDLDPDLRMLKASCSLPIAGRIVDYNGYRFLDGGISIMIPIERSIEAGCDKNMVIITKPEGYRRKAAGPFMQKLMTFNYRKYKKMVYDYTHRHESYNRQMELIEKEVKDGNCILIRPSETIPVKRFSGDPENLKKLYELGYKDMETRKEEILKFMQNKNHM</sequence>
<evidence type="ECO:0000256" key="1">
    <source>
        <dbReference type="ARBA" id="ARBA00022801"/>
    </source>
</evidence>
<dbReference type="InterPro" id="IPR050301">
    <property type="entry name" value="NTE"/>
</dbReference>
<feature type="active site" description="Nucleophile" evidence="4">
    <location>
        <position position="39"/>
    </location>
</feature>
<proteinExistence type="predicted"/>
<dbReference type="PANTHER" id="PTHR14226:SF25">
    <property type="entry name" value="PHOSPHOESTERASE"/>
    <property type="match status" value="1"/>
</dbReference>
<dbReference type="PROSITE" id="PS51635">
    <property type="entry name" value="PNPLA"/>
    <property type="match status" value="1"/>
</dbReference>
<dbReference type="OrthoDB" id="9770965at2"/>
<dbReference type="InterPro" id="IPR002641">
    <property type="entry name" value="PNPLA_dom"/>
</dbReference>
<gene>
    <name evidence="6" type="ORF">SAMN02745191_0102</name>
</gene>
<organism evidence="6 7">
    <name type="scientific">Anaerorhabdus furcosa</name>
    <dbReference type="NCBI Taxonomy" id="118967"/>
    <lineage>
        <taxon>Bacteria</taxon>
        <taxon>Bacillati</taxon>
        <taxon>Bacillota</taxon>
        <taxon>Erysipelotrichia</taxon>
        <taxon>Erysipelotrichales</taxon>
        <taxon>Erysipelotrichaceae</taxon>
        <taxon>Anaerorhabdus</taxon>
    </lineage>
</organism>
<dbReference type="Proteomes" id="UP000243297">
    <property type="component" value="Unassembled WGS sequence"/>
</dbReference>
<evidence type="ECO:0000256" key="3">
    <source>
        <dbReference type="ARBA" id="ARBA00023098"/>
    </source>
</evidence>
<dbReference type="AlphaFoldDB" id="A0A1T4JV29"/>
<dbReference type="STRING" id="118967.SAMN02745191_0102"/>
<dbReference type="SUPFAM" id="SSF52151">
    <property type="entry name" value="FabD/lysophospholipase-like"/>
    <property type="match status" value="1"/>
</dbReference>
<dbReference type="InterPro" id="IPR016035">
    <property type="entry name" value="Acyl_Trfase/lysoPLipase"/>
</dbReference>